<dbReference type="Pfam" id="PF00703">
    <property type="entry name" value="Glyco_hydro_2"/>
    <property type="match status" value="1"/>
</dbReference>
<dbReference type="Gene3D" id="2.60.40.10">
    <property type="entry name" value="Immunoglobulins"/>
    <property type="match status" value="1"/>
</dbReference>
<evidence type="ECO:0000256" key="5">
    <source>
        <dbReference type="ARBA" id="ARBA00023295"/>
    </source>
</evidence>
<evidence type="ECO:0000256" key="3">
    <source>
        <dbReference type="ARBA" id="ARBA00016205"/>
    </source>
</evidence>
<evidence type="ECO:0000256" key="1">
    <source>
        <dbReference type="ARBA" id="ARBA00007401"/>
    </source>
</evidence>
<dbReference type="PRINTS" id="PR00132">
    <property type="entry name" value="GLHYDRLASE2"/>
</dbReference>
<evidence type="ECO:0000259" key="7">
    <source>
        <dbReference type="Pfam" id="PF00703"/>
    </source>
</evidence>
<dbReference type="GO" id="GO:0030246">
    <property type="term" value="F:carbohydrate binding"/>
    <property type="evidence" value="ECO:0007669"/>
    <property type="project" value="TreeGrafter"/>
</dbReference>
<feature type="domain" description="Glycosyl hydrolases family 2 sugar binding" evidence="9">
    <location>
        <begin position="12"/>
        <end position="185"/>
    </location>
</feature>
<dbReference type="Gene3D" id="3.20.20.80">
    <property type="entry name" value="Glycosidases"/>
    <property type="match status" value="1"/>
</dbReference>
<dbReference type="RefSeq" id="WP_227733253.1">
    <property type="nucleotide sequence ID" value="NZ_JAJEPV010000019.1"/>
</dbReference>
<dbReference type="InterPro" id="IPR023232">
    <property type="entry name" value="Glyco_hydro_2_AS"/>
</dbReference>
<reference evidence="10 11" key="1">
    <citation type="submission" date="2021-10" db="EMBL/GenBank/DDBJ databases">
        <title>Anaerobic single-cell dispensing facilitates the cultivation of human gut bacteria.</title>
        <authorList>
            <person name="Afrizal A."/>
        </authorList>
    </citation>
    <scope>NUCLEOTIDE SEQUENCE [LARGE SCALE GENOMIC DNA]</scope>
    <source>
        <strain evidence="10 11">CLA-AA-H273</strain>
    </source>
</reference>
<dbReference type="InterPro" id="IPR013783">
    <property type="entry name" value="Ig-like_fold"/>
</dbReference>
<dbReference type="SUPFAM" id="SSF51445">
    <property type="entry name" value="(Trans)glycosidases"/>
    <property type="match status" value="1"/>
</dbReference>
<dbReference type="AlphaFoldDB" id="A0AAE3A3H3"/>
<dbReference type="InterPro" id="IPR017853">
    <property type="entry name" value="GH"/>
</dbReference>
<dbReference type="PANTHER" id="PTHR10066">
    <property type="entry name" value="BETA-GLUCURONIDASE"/>
    <property type="match status" value="1"/>
</dbReference>
<sequence>MLFPVDNEARQIKELNGIWKFKRDNYYKQGFEEKWFEKPLEDVIDMPVPSSYNDITTDQELRDHVGWVWYERKFAVPRLWKDQRLVLRFGSVTHHAVIYLNGKEITRHKGGFLPFEADVTEMANEGENRLTVAVGNILEWDCLPVGHIEYVRDEMHPEGQMEQKFDFDFFNYSGIHRPVRLYCTPKEYIEDISVRTTVDDKDGMVHYEIKTNAEEKFIKVYIRDEKNQVVAESNEMKDMVLVKDAQLWQPGSAYLYKLDIYFGQDHYTLPFGIRTIQLTEKQFLINGKPFYFKGFGKHEDSDIRGKGLDEALNVRDCELLKWIGANSFRTSHYPYAEEMMQMADQKGIVVIDEVPAVGMNFFDGENGGIFTEDKVNEKTLAYHKQVLKELYQRDKNHPCVVMWSITNEPHSSEEASRNYFEEVTKYIRKLDSERPITGTMNVDVEEDKISQFFDVVCINRYFGWYVGAGKIERIYPSLKTDLIKWHEKYGKPVIVTEYGADTIAGLHKLPEVIFSEEYQKRCIEENNKAMDECDFVIGEHIWAFADFMTAFGLKRVDGNKKGIFTRERQPKTAAFAIRERWRKML</sequence>
<feature type="domain" description="Glycoside hydrolase family 2 catalytic" evidence="8">
    <location>
        <begin position="276"/>
        <end position="584"/>
    </location>
</feature>
<dbReference type="EMBL" id="JAJEPV010000019">
    <property type="protein sequence ID" value="MCC2119733.1"/>
    <property type="molecule type" value="Genomic_DNA"/>
</dbReference>
<gene>
    <name evidence="10" type="primary">uidA</name>
    <name evidence="10" type="ORF">LKD75_09065</name>
</gene>
<dbReference type="Pfam" id="PF02836">
    <property type="entry name" value="Glyco_hydro_2_C"/>
    <property type="match status" value="1"/>
</dbReference>
<keyword evidence="4 6" id="KW-0378">Hydrolase</keyword>
<evidence type="ECO:0000259" key="8">
    <source>
        <dbReference type="Pfam" id="PF02836"/>
    </source>
</evidence>
<keyword evidence="11" id="KW-1185">Reference proteome</keyword>
<evidence type="ECO:0000256" key="2">
    <source>
        <dbReference type="ARBA" id="ARBA00012761"/>
    </source>
</evidence>
<dbReference type="FunFam" id="3.20.20.80:FF:000080">
    <property type="entry name" value="Beta-glucuronidase UidA"/>
    <property type="match status" value="1"/>
</dbReference>
<dbReference type="InterPro" id="IPR006103">
    <property type="entry name" value="Glyco_hydro_2_cat"/>
</dbReference>
<dbReference type="InterPro" id="IPR006102">
    <property type="entry name" value="Ig-like_GH2"/>
</dbReference>
<evidence type="ECO:0000259" key="9">
    <source>
        <dbReference type="Pfam" id="PF02837"/>
    </source>
</evidence>
<feature type="domain" description="Glycoside hydrolase family 2 immunoglobulin-like beta-sandwich" evidence="7">
    <location>
        <begin position="188"/>
        <end position="274"/>
    </location>
</feature>
<accession>A0AAE3A3H3</accession>
<dbReference type="InterPro" id="IPR006101">
    <property type="entry name" value="Glyco_hydro_2"/>
</dbReference>
<evidence type="ECO:0000256" key="6">
    <source>
        <dbReference type="RuleBase" id="RU361154"/>
    </source>
</evidence>
<dbReference type="InterPro" id="IPR006104">
    <property type="entry name" value="Glyco_hydro_2_N"/>
</dbReference>
<name>A0AAE3A3H3_9FIRM</name>
<dbReference type="EC" id="3.2.1.31" evidence="2"/>
<dbReference type="GO" id="GO:0005615">
    <property type="term" value="C:extracellular space"/>
    <property type="evidence" value="ECO:0007669"/>
    <property type="project" value="TreeGrafter"/>
</dbReference>
<dbReference type="InterPro" id="IPR023230">
    <property type="entry name" value="Glyco_hydro_2_CS"/>
</dbReference>
<dbReference type="PROSITE" id="PS00608">
    <property type="entry name" value="GLYCOSYL_HYDROL_F2_2"/>
    <property type="match status" value="1"/>
</dbReference>
<dbReference type="SUPFAM" id="SSF49785">
    <property type="entry name" value="Galactose-binding domain-like"/>
    <property type="match status" value="1"/>
</dbReference>
<dbReference type="PROSITE" id="PS00719">
    <property type="entry name" value="GLYCOSYL_HYDROL_F2_1"/>
    <property type="match status" value="1"/>
</dbReference>
<dbReference type="InterPro" id="IPR008979">
    <property type="entry name" value="Galactose-bd-like_sf"/>
</dbReference>
<protein>
    <recommendedName>
        <fullName evidence="3">Beta-glucuronidase</fullName>
        <ecNumber evidence="2">3.2.1.31</ecNumber>
    </recommendedName>
</protein>
<dbReference type="GO" id="GO:0019391">
    <property type="term" value="P:glucuronoside catabolic process"/>
    <property type="evidence" value="ECO:0007669"/>
    <property type="project" value="TreeGrafter"/>
</dbReference>
<evidence type="ECO:0000313" key="10">
    <source>
        <dbReference type="EMBL" id="MCC2119733.1"/>
    </source>
</evidence>
<evidence type="ECO:0000313" key="11">
    <source>
        <dbReference type="Proteomes" id="UP001197795"/>
    </source>
</evidence>
<keyword evidence="5 6" id="KW-0326">Glycosidase</keyword>
<dbReference type="FunFam" id="2.60.120.260:FF:000027">
    <property type="entry name" value="Beta-glucuronidase"/>
    <property type="match status" value="1"/>
</dbReference>
<dbReference type="SUPFAM" id="SSF49303">
    <property type="entry name" value="beta-Galactosidase/glucuronidase domain"/>
    <property type="match status" value="1"/>
</dbReference>
<proteinExistence type="inferred from homology"/>
<organism evidence="10 11">
    <name type="scientific">Waltera acetigignens</name>
    <dbReference type="NCBI Taxonomy" id="2981769"/>
    <lineage>
        <taxon>Bacteria</taxon>
        <taxon>Bacillati</taxon>
        <taxon>Bacillota</taxon>
        <taxon>Clostridia</taxon>
        <taxon>Lachnospirales</taxon>
        <taxon>Lachnospiraceae</taxon>
        <taxon>Waltera</taxon>
    </lineage>
</organism>
<dbReference type="NCBIfam" id="NF007538">
    <property type="entry name" value="PRK10150.1"/>
    <property type="match status" value="1"/>
</dbReference>
<dbReference type="Gene3D" id="2.60.120.260">
    <property type="entry name" value="Galactose-binding domain-like"/>
    <property type="match status" value="1"/>
</dbReference>
<dbReference type="InterPro" id="IPR036156">
    <property type="entry name" value="Beta-gal/glucu_dom_sf"/>
</dbReference>
<dbReference type="PANTHER" id="PTHR10066:SF67">
    <property type="entry name" value="BETA-GLUCURONIDASE"/>
    <property type="match status" value="1"/>
</dbReference>
<evidence type="ECO:0000256" key="4">
    <source>
        <dbReference type="ARBA" id="ARBA00022801"/>
    </source>
</evidence>
<dbReference type="GO" id="GO:0004566">
    <property type="term" value="F:beta-glucuronidase activity"/>
    <property type="evidence" value="ECO:0007669"/>
    <property type="project" value="UniProtKB-EC"/>
</dbReference>
<dbReference type="GO" id="GO:0005975">
    <property type="term" value="P:carbohydrate metabolic process"/>
    <property type="evidence" value="ECO:0007669"/>
    <property type="project" value="InterPro"/>
</dbReference>
<comment type="similarity">
    <text evidence="1 6">Belongs to the glycosyl hydrolase 2 family.</text>
</comment>
<dbReference type="Pfam" id="PF02837">
    <property type="entry name" value="Glyco_hydro_2_N"/>
    <property type="match status" value="1"/>
</dbReference>
<comment type="caution">
    <text evidence="10">The sequence shown here is derived from an EMBL/GenBank/DDBJ whole genome shotgun (WGS) entry which is preliminary data.</text>
</comment>
<dbReference type="Proteomes" id="UP001197795">
    <property type="component" value="Unassembled WGS sequence"/>
</dbReference>